<keyword evidence="7" id="KW-1185">Reference proteome</keyword>
<evidence type="ECO:0000256" key="3">
    <source>
        <dbReference type="SAM" id="MobiDB-lite"/>
    </source>
</evidence>
<keyword evidence="1" id="KW-0677">Repeat</keyword>
<keyword evidence="2" id="KW-0175">Coiled coil</keyword>
<evidence type="ECO:0000256" key="1">
    <source>
        <dbReference type="ARBA" id="ARBA00022737"/>
    </source>
</evidence>
<feature type="domain" description="Nephrocystin 3-like N-terminal" evidence="5">
    <location>
        <begin position="336"/>
        <end position="526"/>
    </location>
</feature>
<evidence type="ECO:0000259" key="4">
    <source>
        <dbReference type="Pfam" id="PF24809"/>
    </source>
</evidence>
<dbReference type="InterPro" id="IPR056884">
    <property type="entry name" value="NPHP3-like_N"/>
</dbReference>
<dbReference type="InterPro" id="IPR056125">
    <property type="entry name" value="DUF7708"/>
</dbReference>
<protein>
    <submittedName>
        <fullName evidence="6">Uncharacterized protein</fullName>
    </submittedName>
</protein>
<feature type="domain" description="DUF7708" evidence="4">
    <location>
        <begin position="107"/>
        <end position="246"/>
    </location>
</feature>
<evidence type="ECO:0000313" key="6">
    <source>
        <dbReference type="EMBL" id="PVH93367.1"/>
    </source>
</evidence>
<evidence type="ECO:0000313" key="7">
    <source>
        <dbReference type="Proteomes" id="UP000244855"/>
    </source>
</evidence>
<dbReference type="AlphaFoldDB" id="A0A2V1D5L9"/>
<organism evidence="6 7">
    <name type="scientific">Periconia macrospinosa</name>
    <dbReference type="NCBI Taxonomy" id="97972"/>
    <lineage>
        <taxon>Eukaryota</taxon>
        <taxon>Fungi</taxon>
        <taxon>Dikarya</taxon>
        <taxon>Ascomycota</taxon>
        <taxon>Pezizomycotina</taxon>
        <taxon>Dothideomycetes</taxon>
        <taxon>Pleosporomycetidae</taxon>
        <taxon>Pleosporales</taxon>
        <taxon>Massarineae</taxon>
        <taxon>Periconiaceae</taxon>
        <taxon>Periconia</taxon>
    </lineage>
</organism>
<dbReference type="STRING" id="97972.A0A2V1D5L9"/>
<dbReference type="Pfam" id="PF24809">
    <property type="entry name" value="DUF7708"/>
    <property type="match status" value="1"/>
</dbReference>
<dbReference type="EMBL" id="KZ805594">
    <property type="protein sequence ID" value="PVH93367.1"/>
    <property type="molecule type" value="Genomic_DNA"/>
</dbReference>
<gene>
    <name evidence="6" type="ORF">DM02DRAFT_676893</name>
</gene>
<feature type="region of interest" description="Disordered" evidence="3">
    <location>
        <begin position="1"/>
        <end position="36"/>
    </location>
</feature>
<dbReference type="OrthoDB" id="5389929at2759"/>
<accession>A0A2V1D5L9</accession>
<dbReference type="Proteomes" id="UP000244855">
    <property type="component" value="Unassembled WGS sequence"/>
</dbReference>
<name>A0A2V1D5L9_9PLEO</name>
<proteinExistence type="predicted"/>
<feature type="coiled-coil region" evidence="2">
    <location>
        <begin position="59"/>
        <end position="90"/>
    </location>
</feature>
<evidence type="ECO:0000259" key="5">
    <source>
        <dbReference type="Pfam" id="PF24883"/>
    </source>
</evidence>
<sequence length="553" mass="63846">MAMSNIDVESVKMSSENVKMGSENGTSDPESFWSSMDEDTKTFVEKEYERADKYKKWSKDDQKKIKNASIEELEDLMREYMDQATQQQDHFKENASRRARAERGIMKFLDDFNAYVQAYKGVVDVMKGAGFGEGEAAYGALQLLLITAVHKQKTEDFIDKMLVELSQQYDRLQRLKPAYPTREMQKYRAVLYRLGVEFLHESVRYYLMSPLRRLGHLFARPPSVGVQRIVEDIKSAIRETEREMRAIDGGRINQIEQTQWQMVRQQKEDRKTIEETNTIVTALQIRNDNDRLDILRRLLHLDASNDGFDLEGYRESLRETFYYPRKLPPLDVEGHVFNRPEFDKWKGGTTSSIFFLHGATVAPEQTAYSWLSPAAVQLISAFSSVFGSQQCKESSTLLSHYLYQSSDTINSTQEKTSPTEVLSSLIHQVLSSDKGKRIIRNEDSFAFLKQSIDALENTSTTKQIGARCRRLNTILINVLKELDINCLVIVIDRIDKLRLGMENVMELLVELMERAKTTLKIFVTARSRLAFEDDDLKEQLDGKYTRLTINQDD</sequence>
<feature type="compositionally biased region" description="Polar residues" evidence="3">
    <location>
        <begin position="12"/>
        <end position="34"/>
    </location>
</feature>
<dbReference type="Pfam" id="PF24883">
    <property type="entry name" value="NPHP3_N"/>
    <property type="match status" value="1"/>
</dbReference>
<reference evidence="6 7" key="1">
    <citation type="journal article" date="2018" name="Sci. Rep.">
        <title>Comparative genomics provides insights into the lifestyle and reveals functional heterogeneity of dark septate endophytic fungi.</title>
        <authorList>
            <person name="Knapp D.G."/>
            <person name="Nemeth J.B."/>
            <person name="Barry K."/>
            <person name="Hainaut M."/>
            <person name="Henrissat B."/>
            <person name="Johnson J."/>
            <person name="Kuo A."/>
            <person name="Lim J.H.P."/>
            <person name="Lipzen A."/>
            <person name="Nolan M."/>
            <person name="Ohm R.A."/>
            <person name="Tamas L."/>
            <person name="Grigoriev I.V."/>
            <person name="Spatafora J.W."/>
            <person name="Nagy L.G."/>
            <person name="Kovacs G.M."/>
        </authorList>
    </citation>
    <scope>NUCLEOTIDE SEQUENCE [LARGE SCALE GENOMIC DNA]</scope>
    <source>
        <strain evidence="6 7">DSE2036</strain>
    </source>
</reference>
<evidence type="ECO:0000256" key="2">
    <source>
        <dbReference type="SAM" id="Coils"/>
    </source>
</evidence>